<gene>
    <name evidence="2" type="ORF">COCSUDRAFT_66129</name>
</gene>
<dbReference type="KEGG" id="csl:COCSUDRAFT_66129"/>
<proteinExistence type="predicted"/>
<dbReference type="CDD" id="cd06554">
    <property type="entry name" value="ASCH_ASC-1_like"/>
    <property type="match status" value="1"/>
</dbReference>
<protein>
    <recommendedName>
        <fullName evidence="1">ASCH domain-containing protein</fullName>
    </recommendedName>
</protein>
<sequence>MGQGGLEDEETLQCLSMHQPWASLLVHGIKRVEGRSWPTDHRGRLWIASTAQEPSPATIQEMRDFYSHIHGLERNAPEFPQHYPRGVLLGCVHVANCLSASELQSADGLPEGLARETESDFCFLCERPRRLVVPQQIKGQHKIWPLPATLAKQFAPALKPVPQVGEKPFSWSSYGLAADTEGETKLARRRFPD</sequence>
<dbReference type="InterPro" id="IPR007374">
    <property type="entry name" value="ASCH_domain"/>
</dbReference>
<dbReference type="EMBL" id="AGSI01000008">
    <property type="protein sequence ID" value="EIE22998.1"/>
    <property type="molecule type" value="Genomic_DNA"/>
</dbReference>
<dbReference type="Proteomes" id="UP000007264">
    <property type="component" value="Unassembled WGS sequence"/>
</dbReference>
<dbReference type="InterPro" id="IPR039128">
    <property type="entry name" value="TRIP4-like"/>
</dbReference>
<dbReference type="FunFam" id="2.30.130.30:FF:000002">
    <property type="entry name" value="Activating signal cointegrator 1"/>
    <property type="match status" value="1"/>
</dbReference>
<dbReference type="GeneID" id="17040986"/>
<feature type="domain" description="ASCH" evidence="1">
    <location>
        <begin position="15"/>
        <end position="113"/>
    </location>
</feature>
<dbReference type="eggNOG" id="KOG2845">
    <property type="taxonomic scope" value="Eukaryota"/>
</dbReference>
<comment type="caution">
    <text evidence="2">The sequence shown here is derived from an EMBL/GenBank/DDBJ whole genome shotgun (WGS) entry which is preliminary data.</text>
</comment>
<dbReference type="SUPFAM" id="SSF88697">
    <property type="entry name" value="PUA domain-like"/>
    <property type="match status" value="1"/>
</dbReference>
<keyword evidence="3" id="KW-1185">Reference proteome</keyword>
<dbReference type="PANTHER" id="PTHR12963:SF0">
    <property type="entry name" value="EXPRESSED PROTEIN"/>
    <property type="match status" value="1"/>
</dbReference>
<name>I0YX79_COCSC</name>
<reference evidence="2 3" key="1">
    <citation type="journal article" date="2012" name="Genome Biol.">
        <title>The genome of the polar eukaryotic microalga coccomyxa subellipsoidea reveals traits of cold adaptation.</title>
        <authorList>
            <person name="Blanc G."/>
            <person name="Agarkova I."/>
            <person name="Grimwood J."/>
            <person name="Kuo A."/>
            <person name="Brueggeman A."/>
            <person name="Dunigan D."/>
            <person name="Gurnon J."/>
            <person name="Ladunga I."/>
            <person name="Lindquist E."/>
            <person name="Lucas S."/>
            <person name="Pangilinan J."/>
            <person name="Proschold T."/>
            <person name="Salamov A."/>
            <person name="Schmutz J."/>
            <person name="Weeks D."/>
            <person name="Yamada T."/>
            <person name="Claverie J.M."/>
            <person name="Grigoriev I."/>
            <person name="Van Etten J."/>
            <person name="Lomsadze A."/>
            <person name="Borodovsky M."/>
        </authorList>
    </citation>
    <scope>NUCLEOTIDE SEQUENCE [LARGE SCALE GENOMIC DNA]</scope>
    <source>
        <strain evidence="2 3">C-169</strain>
    </source>
</reference>
<dbReference type="Pfam" id="PF04266">
    <property type="entry name" value="ASCH"/>
    <property type="match status" value="1"/>
</dbReference>
<dbReference type="STRING" id="574566.I0YX79"/>
<dbReference type="AlphaFoldDB" id="I0YX79"/>
<evidence type="ECO:0000313" key="2">
    <source>
        <dbReference type="EMBL" id="EIE22998.1"/>
    </source>
</evidence>
<dbReference type="RefSeq" id="XP_005647542.1">
    <property type="nucleotide sequence ID" value="XM_005647485.1"/>
</dbReference>
<dbReference type="Gene3D" id="2.30.130.30">
    <property type="entry name" value="Hypothetical protein"/>
    <property type="match status" value="1"/>
</dbReference>
<evidence type="ECO:0000313" key="3">
    <source>
        <dbReference type="Proteomes" id="UP000007264"/>
    </source>
</evidence>
<evidence type="ECO:0000259" key="1">
    <source>
        <dbReference type="Pfam" id="PF04266"/>
    </source>
</evidence>
<accession>I0YX79</accession>
<dbReference type="PANTHER" id="PTHR12963">
    <property type="entry name" value="THYROID RECEPTOR INTERACTING PROTEIN RELATED"/>
    <property type="match status" value="1"/>
</dbReference>
<organism evidence="2 3">
    <name type="scientific">Coccomyxa subellipsoidea (strain C-169)</name>
    <name type="common">Green microalga</name>
    <dbReference type="NCBI Taxonomy" id="574566"/>
    <lineage>
        <taxon>Eukaryota</taxon>
        <taxon>Viridiplantae</taxon>
        <taxon>Chlorophyta</taxon>
        <taxon>core chlorophytes</taxon>
        <taxon>Trebouxiophyceae</taxon>
        <taxon>Trebouxiophyceae incertae sedis</taxon>
        <taxon>Coccomyxaceae</taxon>
        <taxon>Coccomyxa</taxon>
        <taxon>Coccomyxa subellipsoidea</taxon>
    </lineage>
</organism>
<dbReference type="OrthoDB" id="338816at2759"/>
<dbReference type="InterPro" id="IPR015947">
    <property type="entry name" value="PUA-like_sf"/>
</dbReference>